<evidence type="ECO:0000313" key="2">
    <source>
        <dbReference type="EMBL" id="PCG67624.1"/>
    </source>
</evidence>
<evidence type="ECO:0000256" key="1">
    <source>
        <dbReference type="SAM" id="MobiDB-lite"/>
    </source>
</evidence>
<feature type="compositionally biased region" description="Low complexity" evidence="1">
    <location>
        <begin position="123"/>
        <end position="154"/>
    </location>
</feature>
<organism evidence="2">
    <name type="scientific">Heliothis virescens</name>
    <name type="common">Tobacco budworm moth</name>
    <dbReference type="NCBI Taxonomy" id="7102"/>
    <lineage>
        <taxon>Eukaryota</taxon>
        <taxon>Metazoa</taxon>
        <taxon>Ecdysozoa</taxon>
        <taxon>Arthropoda</taxon>
        <taxon>Hexapoda</taxon>
        <taxon>Insecta</taxon>
        <taxon>Pterygota</taxon>
        <taxon>Neoptera</taxon>
        <taxon>Endopterygota</taxon>
        <taxon>Lepidoptera</taxon>
        <taxon>Glossata</taxon>
        <taxon>Ditrysia</taxon>
        <taxon>Noctuoidea</taxon>
        <taxon>Noctuidae</taxon>
        <taxon>Heliothinae</taxon>
        <taxon>Heliothis</taxon>
    </lineage>
</organism>
<protein>
    <submittedName>
        <fullName evidence="2">Uncharacterized protein</fullName>
    </submittedName>
</protein>
<dbReference type="EMBL" id="NWSH01002721">
    <property type="protein sequence ID" value="PCG67624.1"/>
    <property type="molecule type" value="Genomic_DNA"/>
</dbReference>
<feature type="region of interest" description="Disordered" evidence="1">
    <location>
        <begin position="27"/>
        <end position="72"/>
    </location>
</feature>
<dbReference type="AlphaFoldDB" id="A0A2A4J7X4"/>
<gene>
    <name evidence="2" type="ORF">B5V51_6150</name>
</gene>
<proteinExistence type="predicted"/>
<accession>A0A2A4J7X4</accession>
<sequence>MRQLTEDDWEQLRYANLNEDEYKNLQNFKRGFETGPPSSTSMPSQKATSTSKPITITTGRSFTSPKRTMHPRLQELYRIRTKNFRDKTEMKKLTPDDLEQLRYANLNEDEYKNLQESKPGFETGPPSSMSTPSTSQKATSTSKPITTTTPSTSQ</sequence>
<feature type="region of interest" description="Disordered" evidence="1">
    <location>
        <begin position="104"/>
        <end position="154"/>
    </location>
</feature>
<feature type="compositionally biased region" description="Polar residues" evidence="1">
    <location>
        <begin position="36"/>
        <end position="66"/>
    </location>
</feature>
<name>A0A2A4J7X4_HELVI</name>
<reference evidence="2" key="1">
    <citation type="submission" date="2017-09" db="EMBL/GenBank/DDBJ databases">
        <title>Contemporary evolution of a Lepidopteran species, Heliothis virescens, in response to modern agricultural practices.</title>
        <authorList>
            <person name="Fritz M.L."/>
            <person name="Deyonke A.M."/>
            <person name="Papanicolaou A."/>
            <person name="Micinski S."/>
            <person name="Westbrook J."/>
            <person name="Gould F."/>
        </authorList>
    </citation>
    <scope>NUCLEOTIDE SEQUENCE [LARGE SCALE GENOMIC DNA]</scope>
    <source>
        <strain evidence="2">HvINT-</strain>
        <tissue evidence="2">Whole body</tissue>
    </source>
</reference>
<comment type="caution">
    <text evidence="2">The sequence shown here is derived from an EMBL/GenBank/DDBJ whole genome shotgun (WGS) entry which is preliminary data.</text>
</comment>